<sequence>VYSPTQIAGSGVSLLSLESTQVVGPSVKVDSWLSLDSTQVVGPSVGVDSMAFLDSMQVVGRSVLASDLLGFPARCTLASLTVESSVLLGTFSAS</sequence>
<evidence type="ECO:0000313" key="1">
    <source>
        <dbReference type="EMBL" id="CAA23477.1"/>
    </source>
</evidence>
<proteinExistence type="evidence at transcript level"/>
<name>Q23798_CHITU</name>
<protein>
    <submittedName>
        <fullName evidence="1">Balbiani ring protein</fullName>
    </submittedName>
</protein>
<feature type="non-terminal residue" evidence="1">
    <location>
        <position position="1"/>
    </location>
</feature>
<reference evidence="1" key="1">
    <citation type="journal article" date="1980" name="Cell">
        <title>Periodicities and tandem repeats in a Balbiani ring gene.</title>
        <authorList>
            <person name="Wobus U."/>
            <person name="Baumlein H."/>
            <person name="Panitz R."/>
            <person name="Serfling E."/>
            <person name="Kafatos F.C."/>
        </authorList>
    </citation>
    <scope>NUCLEOTIDE SEQUENCE</scope>
</reference>
<dbReference type="AlphaFoldDB" id="Q23798"/>
<organism evidence="1">
    <name type="scientific">Chironomus thummi</name>
    <name type="common">Midge</name>
    <dbReference type="NCBI Taxonomy" id="7154"/>
    <lineage>
        <taxon>Eukaryota</taxon>
        <taxon>Metazoa</taxon>
        <taxon>Ecdysozoa</taxon>
        <taxon>Arthropoda</taxon>
        <taxon>Hexapoda</taxon>
        <taxon>Insecta</taxon>
        <taxon>Pterygota</taxon>
        <taxon>Neoptera</taxon>
        <taxon>Endopterygota</taxon>
        <taxon>Diptera</taxon>
        <taxon>Nematocera</taxon>
        <taxon>Chironomoidea</taxon>
        <taxon>Chironomidae</taxon>
        <taxon>Chironominae</taxon>
        <taxon>Chironomus</taxon>
    </lineage>
</organism>
<feature type="non-terminal residue" evidence="1">
    <location>
        <position position="94"/>
    </location>
</feature>
<accession>Q23798</accession>
<dbReference type="EMBL" id="V00181">
    <property type="protein sequence ID" value="CAA23477.1"/>
    <property type="molecule type" value="mRNA"/>
</dbReference>